<keyword evidence="9" id="KW-1185">Reference proteome</keyword>
<keyword evidence="6" id="KW-0564">Palmitate</keyword>
<dbReference type="SUPFAM" id="SSF53850">
    <property type="entry name" value="Periplasmic binding protein-like II"/>
    <property type="match status" value="1"/>
</dbReference>
<gene>
    <name evidence="8" type="ORF">EW093_06275</name>
</gene>
<evidence type="ECO:0000256" key="1">
    <source>
        <dbReference type="ARBA" id="ARBA00004418"/>
    </source>
</evidence>
<reference evidence="8 9" key="1">
    <citation type="submission" date="2019-02" db="EMBL/GenBank/DDBJ databases">
        <authorList>
            <person name="Fomenkov A."/>
            <person name="Dubinina G."/>
            <person name="Grabovich M."/>
            <person name="Vincze T."/>
            <person name="Roberts R.J."/>
        </authorList>
    </citation>
    <scope>NUCLEOTIDE SEQUENCE [LARGE SCALE GENOMIC DNA]</scope>
    <source>
        <strain evidence="8 9">P</strain>
    </source>
</reference>
<keyword evidence="4" id="KW-0732">Signal</keyword>
<dbReference type="AlphaFoldDB" id="A0A5C1Q8B3"/>
<dbReference type="InterPro" id="IPR050490">
    <property type="entry name" value="Bact_solute-bd_prot1"/>
</dbReference>
<evidence type="ECO:0000256" key="6">
    <source>
        <dbReference type="ARBA" id="ARBA00023139"/>
    </source>
</evidence>
<comment type="subcellular location">
    <subcellularLocation>
        <location evidence="1">Periplasm</location>
    </subcellularLocation>
</comment>
<proteinExistence type="inferred from homology"/>
<dbReference type="Proteomes" id="UP000323824">
    <property type="component" value="Chromosome"/>
</dbReference>
<dbReference type="RefSeq" id="WP_149567571.1">
    <property type="nucleotide sequence ID" value="NZ_CP035807.1"/>
</dbReference>
<dbReference type="PANTHER" id="PTHR43649:SF33">
    <property type="entry name" value="POLYGALACTURONAN_RHAMNOGALACTURONAN-BINDING PROTEIN YTCQ"/>
    <property type="match status" value="1"/>
</dbReference>
<reference evidence="8 9" key="2">
    <citation type="submission" date="2019-09" db="EMBL/GenBank/DDBJ databases">
        <title>Complete Genome Sequence and Methylome Analysis of free living Spirochaetas.</title>
        <authorList>
            <person name="Leshcheva N."/>
            <person name="Mikheeva N."/>
        </authorList>
    </citation>
    <scope>NUCLEOTIDE SEQUENCE [LARGE SCALE GENOMIC DNA]</scope>
    <source>
        <strain evidence="8 9">P</strain>
    </source>
</reference>
<keyword evidence="7" id="KW-0449">Lipoprotein</keyword>
<keyword evidence="5" id="KW-0472">Membrane</keyword>
<evidence type="ECO:0000313" key="9">
    <source>
        <dbReference type="Proteomes" id="UP000323824"/>
    </source>
</evidence>
<dbReference type="KEGG" id="sper:EW093_06275"/>
<dbReference type="Pfam" id="PF01547">
    <property type="entry name" value="SBP_bac_1"/>
    <property type="match status" value="1"/>
</dbReference>
<dbReference type="PANTHER" id="PTHR43649">
    <property type="entry name" value="ARABINOSE-BINDING PROTEIN-RELATED"/>
    <property type="match status" value="1"/>
</dbReference>
<protein>
    <submittedName>
        <fullName evidence="8">Extracellular solute-binding protein</fullName>
    </submittedName>
</protein>
<dbReference type="OrthoDB" id="353961at2"/>
<evidence type="ECO:0000256" key="3">
    <source>
        <dbReference type="ARBA" id="ARBA00022475"/>
    </source>
</evidence>
<evidence type="ECO:0000313" key="8">
    <source>
        <dbReference type="EMBL" id="QEN04323.1"/>
    </source>
</evidence>
<dbReference type="InterPro" id="IPR006059">
    <property type="entry name" value="SBP"/>
</dbReference>
<evidence type="ECO:0000256" key="2">
    <source>
        <dbReference type="ARBA" id="ARBA00008520"/>
    </source>
</evidence>
<organism evidence="8 9">
    <name type="scientific">Thiospirochaeta perfilievii</name>
    <dbReference type="NCBI Taxonomy" id="252967"/>
    <lineage>
        <taxon>Bacteria</taxon>
        <taxon>Pseudomonadati</taxon>
        <taxon>Spirochaetota</taxon>
        <taxon>Spirochaetia</taxon>
        <taxon>Spirochaetales</taxon>
        <taxon>Spirochaetaceae</taxon>
        <taxon>Thiospirochaeta</taxon>
    </lineage>
</organism>
<sequence length="338" mass="39267">MWFSYKGWGGCVTYIRKDWLDNLGLSIPTTWDEFYNVLYQFTFNDPDGNGEDDTRGYTDINGASQDWYNRAVMLNARVEIYYKNGKWIDGFTEPQMVDALGRLKKIYQEGLTDLNIINNTTFTARNRFINGDVGVITYWANHWARNLKERTHAISGVQAEIVPIPPLEGSRYIKRVAPLLVITDKASYPEIVFSNFIDRQYDKGRIQSLFTYGVEGYHWEVVDGETLFKINKNDPYTVPFTKAFVPPVSILNDWDQPMVLDKAVKPSIDIINNYSTQDRLLIGGEYFSQYYLEIEKETKPDIMNRIINNEISIEDGLELYKKLTKTLFLDKVLEELNE</sequence>
<dbReference type="Gene3D" id="3.40.190.10">
    <property type="entry name" value="Periplasmic binding protein-like II"/>
    <property type="match status" value="1"/>
</dbReference>
<evidence type="ECO:0000256" key="4">
    <source>
        <dbReference type="ARBA" id="ARBA00022729"/>
    </source>
</evidence>
<name>A0A5C1Q8B3_9SPIO</name>
<dbReference type="GO" id="GO:0042597">
    <property type="term" value="C:periplasmic space"/>
    <property type="evidence" value="ECO:0007669"/>
    <property type="project" value="UniProtKB-SubCell"/>
</dbReference>
<evidence type="ECO:0000256" key="5">
    <source>
        <dbReference type="ARBA" id="ARBA00023136"/>
    </source>
</evidence>
<keyword evidence="3" id="KW-1003">Cell membrane</keyword>
<accession>A0A5C1Q8B3</accession>
<dbReference type="EMBL" id="CP035807">
    <property type="protein sequence ID" value="QEN04323.1"/>
    <property type="molecule type" value="Genomic_DNA"/>
</dbReference>
<comment type="similarity">
    <text evidence="2">Belongs to the bacterial solute-binding protein 1 family.</text>
</comment>
<evidence type="ECO:0000256" key="7">
    <source>
        <dbReference type="ARBA" id="ARBA00023288"/>
    </source>
</evidence>